<feature type="compositionally biased region" description="Low complexity" evidence="4">
    <location>
        <begin position="976"/>
        <end position="997"/>
    </location>
</feature>
<sequence length="1044" mass="116879">MTPMDVSSASGHSPDGSSDNSPIVTTPTLRDQITLPPAPGQAGYVPATTAATTGLPFSPGGSITLDPTTTPSSTLNPRSCVTCRRRKVRCDKFMPCGNCRKAHIQCVFPAPGRAPRRPRIKDPNAPPKHSSEREIELMKRLRKLEGIVEDLSGQIEFEGTRNPSSNGGSPEATADSNNNGINNSGTNTNTLERERRRMNTGISGGSNTSNSNSPGDTSRTMIAPSPVESGPGSLLRSPTGETQKELGRLVLNEKGRTRYISNAFWTKLNDEITELRAETQKLTDDESEESDEESTNVPMHHSYFEHGDHHGFVLGYKSSEVDLSKLHPLPSQIPFIWQVYVENVDPLVKILHVPTMNKIIRESRNSMNNLSPGIEALLFSIYYASLTSMEEDEVQLNFNAEKSTLINQFRFATEQALAKADFLTCSELVVAQAFTLFLILVRRYDDTRFSWTLTGLAIRIGQSLGLHREGTHFAELKPFDVEMRRRLWWTMCLLDLRSAEDQGTELTIGERTYDTRLPLNVNDSDLTPDMTEFPEERHGATDMTFSLVRFEVCSFARKMHVATSSIAPCPFDTQSTPKQKEEALIEIYDRVEEKYFRGSMSKDHNPLHWTASLIARLIMAKLSLAIYQPFYLERAGEELSQKVRDRLFTSCIEVVEYNKLLNGEPKCRQWRWLFQTYTQWHAVAYLLLEICRRPWTPTVERAWMALNTTFRDTEPSEHAKLVAHSAAWIPLRKLMIKAERHREAEVRRLRDDGQAAEQLDVDETNRSAPASFQHLSSSVRNTVAHDRWRTLVGREGFNKPKMGRREDTNFGPLRGQCAPPQPNNPLQLQLHQQQQQQPFQRQPQGTDKPGLRSEYIDHVMRQPTFNAEDFFSVAFPGGLDGSPSNEIAQRVFFNSSLFSQSQEQASSAGTPTQAQPMNNISNGGFRSPTSNPYNNSNSNNNATALSSNGSANSALMQDDNPPPWLWPSMFENAAPNNNSGNNTNISTSTNINSGDSTAANTPTVNDVDINMDEDINWQNWQESIRGFEMDTGLGIGRAGFMGGF</sequence>
<dbReference type="SMART" id="SM00066">
    <property type="entry name" value="GAL4"/>
    <property type="match status" value="1"/>
</dbReference>
<dbReference type="InterPro" id="IPR007219">
    <property type="entry name" value="XnlR_reg_dom"/>
</dbReference>
<feature type="compositionally biased region" description="Low complexity" evidence="4">
    <location>
        <begin position="824"/>
        <end position="844"/>
    </location>
</feature>
<feature type="compositionally biased region" description="Low complexity" evidence="4">
    <location>
        <begin position="176"/>
        <end position="190"/>
    </location>
</feature>
<accession>A0AAN9YUZ7</accession>
<dbReference type="SMART" id="SM00906">
    <property type="entry name" value="Fungal_trans"/>
    <property type="match status" value="1"/>
</dbReference>
<dbReference type="GO" id="GO:0000981">
    <property type="term" value="F:DNA-binding transcription factor activity, RNA polymerase II-specific"/>
    <property type="evidence" value="ECO:0007669"/>
    <property type="project" value="InterPro"/>
</dbReference>
<feature type="region of interest" description="Disordered" evidence="4">
    <location>
        <begin position="114"/>
        <end position="134"/>
    </location>
</feature>
<evidence type="ECO:0000313" key="6">
    <source>
        <dbReference type="EMBL" id="KAK7754925.1"/>
    </source>
</evidence>
<comment type="caution">
    <text evidence="6">The sequence shown here is derived from an EMBL/GenBank/DDBJ whole genome shotgun (WGS) entry which is preliminary data.</text>
</comment>
<dbReference type="PROSITE" id="PS00463">
    <property type="entry name" value="ZN2_CY6_FUNGAL_1"/>
    <property type="match status" value="1"/>
</dbReference>
<feature type="compositionally biased region" description="Low complexity" evidence="4">
    <location>
        <begin position="7"/>
        <end position="19"/>
    </location>
</feature>
<keyword evidence="2" id="KW-0479">Metal-binding</keyword>
<evidence type="ECO:0000256" key="1">
    <source>
        <dbReference type="ARBA" id="ARBA00004123"/>
    </source>
</evidence>
<evidence type="ECO:0000256" key="2">
    <source>
        <dbReference type="ARBA" id="ARBA00022723"/>
    </source>
</evidence>
<dbReference type="InterPro" id="IPR050613">
    <property type="entry name" value="Sec_Metabolite_Reg"/>
</dbReference>
<protein>
    <recommendedName>
        <fullName evidence="5">Zn(2)-C6 fungal-type domain-containing protein</fullName>
    </recommendedName>
</protein>
<organism evidence="6 7">
    <name type="scientific">Diatrype stigma</name>
    <dbReference type="NCBI Taxonomy" id="117547"/>
    <lineage>
        <taxon>Eukaryota</taxon>
        <taxon>Fungi</taxon>
        <taxon>Dikarya</taxon>
        <taxon>Ascomycota</taxon>
        <taxon>Pezizomycotina</taxon>
        <taxon>Sordariomycetes</taxon>
        <taxon>Xylariomycetidae</taxon>
        <taxon>Xylariales</taxon>
        <taxon>Diatrypaceae</taxon>
        <taxon>Diatrype</taxon>
    </lineage>
</organism>
<dbReference type="CDD" id="cd12148">
    <property type="entry name" value="fungal_TF_MHR"/>
    <property type="match status" value="1"/>
</dbReference>
<comment type="subcellular location">
    <subcellularLocation>
        <location evidence="1">Nucleus</location>
    </subcellularLocation>
</comment>
<dbReference type="EMBL" id="JAKJXP020000016">
    <property type="protein sequence ID" value="KAK7754925.1"/>
    <property type="molecule type" value="Genomic_DNA"/>
</dbReference>
<dbReference type="AlphaFoldDB" id="A0AAN9YUZ7"/>
<dbReference type="Proteomes" id="UP001320420">
    <property type="component" value="Unassembled WGS sequence"/>
</dbReference>
<feature type="region of interest" description="Disordered" evidence="4">
    <location>
        <begin position="902"/>
        <end position="1002"/>
    </location>
</feature>
<dbReference type="PANTHER" id="PTHR31001">
    <property type="entry name" value="UNCHARACTERIZED TRANSCRIPTIONAL REGULATORY PROTEIN"/>
    <property type="match status" value="1"/>
</dbReference>
<keyword evidence="7" id="KW-1185">Reference proteome</keyword>
<keyword evidence="3" id="KW-0539">Nucleus</keyword>
<dbReference type="Pfam" id="PF00172">
    <property type="entry name" value="Zn_clus"/>
    <property type="match status" value="1"/>
</dbReference>
<feature type="region of interest" description="Disordered" evidence="4">
    <location>
        <begin position="795"/>
        <end position="851"/>
    </location>
</feature>
<dbReference type="GO" id="GO:0005634">
    <property type="term" value="C:nucleus"/>
    <property type="evidence" value="ECO:0007669"/>
    <property type="project" value="UniProtKB-SubCell"/>
</dbReference>
<feature type="region of interest" description="Disordered" evidence="4">
    <location>
        <begin position="748"/>
        <end position="767"/>
    </location>
</feature>
<feature type="compositionally biased region" description="Polar residues" evidence="4">
    <location>
        <begin position="902"/>
        <end position="924"/>
    </location>
</feature>
<gene>
    <name evidence="6" type="ORF">SLS62_003009</name>
</gene>
<feature type="region of interest" description="Disordered" evidence="4">
    <location>
        <begin position="1"/>
        <end position="26"/>
    </location>
</feature>
<evidence type="ECO:0000256" key="3">
    <source>
        <dbReference type="ARBA" id="ARBA00023242"/>
    </source>
</evidence>
<evidence type="ECO:0000313" key="7">
    <source>
        <dbReference type="Proteomes" id="UP001320420"/>
    </source>
</evidence>
<dbReference type="InterPro" id="IPR001138">
    <property type="entry name" value="Zn2Cys6_DnaBD"/>
</dbReference>
<dbReference type="PANTHER" id="PTHR31001:SF50">
    <property type="entry name" value="ZN(II)2CYS6 TRANSCRIPTION FACTOR (EUROFUNG)"/>
    <property type="match status" value="1"/>
</dbReference>
<dbReference type="CDD" id="cd00067">
    <property type="entry name" value="GAL4"/>
    <property type="match status" value="1"/>
</dbReference>
<feature type="region of interest" description="Disordered" evidence="4">
    <location>
        <begin position="153"/>
        <end position="246"/>
    </location>
</feature>
<name>A0AAN9YUZ7_9PEZI</name>
<evidence type="ECO:0000256" key="4">
    <source>
        <dbReference type="SAM" id="MobiDB-lite"/>
    </source>
</evidence>
<dbReference type="GO" id="GO:0008270">
    <property type="term" value="F:zinc ion binding"/>
    <property type="evidence" value="ECO:0007669"/>
    <property type="project" value="InterPro"/>
</dbReference>
<dbReference type="PROSITE" id="PS50048">
    <property type="entry name" value="ZN2_CY6_FUNGAL_2"/>
    <property type="match status" value="1"/>
</dbReference>
<feature type="compositionally biased region" description="Low complexity" evidence="4">
    <location>
        <begin position="927"/>
        <end position="955"/>
    </location>
</feature>
<dbReference type="GO" id="GO:0003677">
    <property type="term" value="F:DNA binding"/>
    <property type="evidence" value="ECO:0007669"/>
    <property type="project" value="InterPro"/>
</dbReference>
<dbReference type="InterPro" id="IPR036864">
    <property type="entry name" value="Zn2-C6_fun-type_DNA-bd_sf"/>
</dbReference>
<dbReference type="GO" id="GO:0006351">
    <property type="term" value="P:DNA-templated transcription"/>
    <property type="evidence" value="ECO:0007669"/>
    <property type="project" value="InterPro"/>
</dbReference>
<dbReference type="Gene3D" id="4.10.240.10">
    <property type="entry name" value="Zn(2)-C6 fungal-type DNA-binding domain"/>
    <property type="match status" value="1"/>
</dbReference>
<feature type="domain" description="Zn(2)-C6 fungal-type" evidence="5">
    <location>
        <begin position="79"/>
        <end position="108"/>
    </location>
</feature>
<dbReference type="Pfam" id="PF04082">
    <property type="entry name" value="Fungal_trans"/>
    <property type="match status" value="1"/>
</dbReference>
<feature type="compositionally biased region" description="Low complexity" evidence="4">
    <location>
        <begin position="199"/>
        <end position="218"/>
    </location>
</feature>
<dbReference type="SUPFAM" id="SSF57701">
    <property type="entry name" value="Zn2/Cys6 DNA-binding domain"/>
    <property type="match status" value="1"/>
</dbReference>
<reference evidence="6 7" key="1">
    <citation type="submission" date="2024-02" db="EMBL/GenBank/DDBJ databases">
        <title>De novo assembly and annotation of 12 fungi associated with fruit tree decline syndrome in Ontario, Canada.</title>
        <authorList>
            <person name="Sulman M."/>
            <person name="Ellouze W."/>
            <person name="Ilyukhin E."/>
        </authorList>
    </citation>
    <scope>NUCLEOTIDE SEQUENCE [LARGE SCALE GENOMIC DNA]</scope>
    <source>
        <strain evidence="6 7">M11/M66-122</strain>
    </source>
</reference>
<proteinExistence type="predicted"/>
<evidence type="ECO:0000259" key="5">
    <source>
        <dbReference type="PROSITE" id="PS50048"/>
    </source>
</evidence>